<keyword evidence="2" id="KW-0732">Signal</keyword>
<dbReference type="PROSITE" id="PS51257">
    <property type="entry name" value="PROKAR_LIPOPROTEIN"/>
    <property type="match status" value="1"/>
</dbReference>
<sequence>MHNLSRPLRMHLPRLSLMALAVGSLALAGCESERDRKMEERIAAAEAKAAAAEKRAAAAEAAAGSTSPVTTGTVSDDSDSQEATSEDQPPVEGDVDQQQQSDNQPSADFQPDNEGPQLVIQPPPVGVPGPVDVGSPPVAT</sequence>
<protein>
    <recommendedName>
        <fullName evidence="5">Lipoprotein</fullName>
    </recommendedName>
</protein>
<feature type="chain" id="PRO_5047454330" description="Lipoprotein" evidence="2">
    <location>
        <begin position="29"/>
        <end position="140"/>
    </location>
</feature>
<organism evidence="3 4">
    <name type="scientific">Novosphingobium capsulatum</name>
    <dbReference type="NCBI Taxonomy" id="13688"/>
    <lineage>
        <taxon>Bacteria</taxon>
        <taxon>Pseudomonadati</taxon>
        <taxon>Pseudomonadota</taxon>
        <taxon>Alphaproteobacteria</taxon>
        <taxon>Sphingomonadales</taxon>
        <taxon>Sphingomonadaceae</taxon>
        <taxon>Novosphingobium</taxon>
    </lineage>
</organism>
<evidence type="ECO:0000313" key="4">
    <source>
        <dbReference type="Proteomes" id="UP001184150"/>
    </source>
</evidence>
<dbReference type="Proteomes" id="UP001184150">
    <property type="component" value="Unassembled WGS sequence"/>
</dbReference>
<name>A0ABU1MGR1_9SPHN</name>
<feature type="compositionally biased region" description="Low complexity" evidence="1">
    <location>
        <begin position="58"/>
        <end position="75"/>
    </location>
</feature>
<reference evidence="3 4" key="1">
    <citation type="submission" date="2023-07" db="EMBL/GenBank/DDBJ databases">
        <title>Sorghum-associated microbial communities from plants grown in Nebraska, USA.</title>
        <authorList>
            <person name="Schachtman D."/>
        </authorList>
    </citation>
    <scope>NUCLEOTIDE SEQUENCE [LARGE SCALE GENOMIC DNA]</scope>
    <source>
        <strain evidence="3 4">DS1027</strain>
    </source>
</reference>
<evidence type="ECO:0000256" key="2">
    <source>
        <dbReference type="SAM" id="SignalP"/>
    </source>
</evidence>
<feature type="compositionally biased region" description="Polar residues" evidence="1">
    <location>
        <begin position="96"/>
        <end position="107"/>
    </location>
</feature>
<feature type="region of interest" description="Disordered" evidence="1">
    <location>
        <begin position="53"/>
        <end position="140"/>
    </location>
</feature>
<feature type="compositionally biased region" description="Low complexity" evidence="1">
    <location>
        <begin position="128"/>
        <end position="140"/>
    </location>
</feature>
<accession>A0ABU1MGR1</accession>
<dbReference type="EMBL" id="JAVDRD010000001">
    <property type="protein sequence ID" value="MDR6509535.1"/>
    <property type="molecule type" value="Genomic_DNA"/>
</dbReference>
<evidence type="ECO:0008006" key="5">
    <source>
        <dbReference type="Google" id="ProtNLM"/>
    </source>
</evidence>
<gene>
    <name evidence="3" type="ORF">J2792_000375</name>
</gene>
<evidence type="ECO:0000313" key="3">
    <source>
        <dbReference type="EMBL" id="MDR6509535.1"/>
    </source>
</evidence>
<feature type="signal peptide" evidence="2">
    <location>
        <begin position="1"/>
        <end position="28"/>
    </location>
</feature>
<proteinExistence type="predicted"/>
<keyword evidence="4" id="KW-1185">Reference proteome</keyword>
<evidence type="ECO:0000256" key="1">
    <source>
        <dbReference type="SAM" id="MobiDB-lite"/>
    </source>
</evidence>
<comment type="caution">
    <text evidence="3">The sequence shown here is derived from an EMBL/GenBank/DDBJ whole genome shotgun (WGS) entry which is preliminary data.</text>
</comment>